<dbReference type="EMBL" id="JAHKPD010000012">
    <property type="protein sequence ID" value="MBU2950761.1"/>
    <property type="molecule type" value="Genomic_DNA"/>
</dbReference>
<dbReference type="Proteomes" id="UP001647509">
    <property type="component" value="Unassembled WGS sequence"/>
</dbReference>
<accession>A0ACC5U907</accession>
<evidence type="ECO:0000313" key="2">
    <source>
        <dbReference type="Proteomes" id="UP001647509"/>
    </source>
</evidence>
<organism evidence="1 2">
    <name type="scientific">Pseudotamlana agarivorans</name>
    <dbReference type="NCBI Taxonomy" id="481183"/>
    <lineage>
        <taxon>Bacteria</taxon>
        <taxon>Pseudomonadati</taxon>
        <taxon>Bacteroidota</taxon>
        <taxon>Flavobacteriia</taxon>
        <taxon>Flavobacteriales</taxon>
        <taxon>Flavobacteriaceae</taxon>
        <taxon>Pseudotamlana</taxon>
    </lineage>
</organism>
<proteinExistence type="predicted"/>
<gene>
    <name evidence="1" type="ORF">KO493_08635</name>
</gene>
<name>A0ACC5U907_9FLAO</name>
<comment type="caution">
    <text evidence="1">The sequence shown here is derived from an EMBL/GenBank/DDBJ whole genome shotgun (WGS) entry which is preliminary data.</text>
</comment>
<keyword evidence="2" id="KW-1185">Reference proteome</keyword>
<keyword evidence="1" id="KW-0808">Transferase</keyword>
<sequence>MQLAEVVLNGGALVNDKLKKGVEGRKNTFNLLNKGIKPSDKTLWFHCASLGEYEQGLPVFKALRDHFKNHKIILSFFSPSGYEIRKNSPIADVVIYLPLDTKNNAKRFLDIVNPELTIFVKYDIWPVFLIELKKRQGRAILISAAFRENQSFFKWYGKPLREALFAFEHIFTQNEESKNLLKSINYNHVTVAGDTRYDRVTNQLDIDNTLDFIENFKDDKLCVVAGSTWPEGESLLINFINEQANKDLKFIIAPHQIKQEKVKQLQSQLQVPSVLFSKKEKYDLSEAKVFIIDTIGILTKIYNYADIAYVGGALGQTGLHNTLEPAVFGVPIIIGKHYNKFPEAKALINNGGMFSISSQNEFNSVLLSMIKNKDLRLQTGHKNEAFIKKNKGAVVQILNYLRIL</sequence>
<protein>
    <submittedName>
        <fullName evidence="1">3-deoxy-D-manno-octulosonic acid transferase</fullName>
    </submittedName>
</protein>
<evidence type="ECO:0000313" key="1">
    <source>
        <dbReference type="EMBL" id="MBU2950761.1"/>
    </source>
</evidence>
<reference evidence="1" key="1">
    <citation type="submission" date="2021-05" db="EMBL/GenBank/DDBJ databases">
        <title>Draft genomes of bacteria isolated from model marine particles.</title>
        <authorList>
            <person name="Datta M.S."/>
            <person name="Schwartzman J.A."/>
            <person name="Enke T.N."/>
            <person name="Saavedra J."/>
            <person name="Cermak N."/>
            <person name="Cordero O.X."/>
        </authorList>
    </citation>
    <scope>NUCLEOTIDE SEQUENCE</scope>
    <source>
        <strain evidence="1">I2M19</strain>
    </source>
</reference>